<name>A0A1U7P2S6_9DEIO</name>
<keyword evidence="2" id="KW-1185">Reference proteome</keyword>
<protein>
    <submittedName>
        <fullName evidence="1">Uncharacterized protein</fullName>
    </submittedName>
</protein>
<dbReference type="AlphaFoldDB" id="A0A1U7P2S6"/>
<dbReference type="STRING" id="249408.BOO71_0002665"/>
<comment type="caution">
    <text evidence="1">The sequence shown here is derived from an EMBL/GenBank/DDBJ whole genome shotgun (WGS) entry which is preliminary data.</text>
</comment>
<organism evidence="1 2">
    <name type="scientific">Deinococcus marmoris</name>
    <dbReference type="NCBI Taxonomy" id="249408"/>
    <lineage>
        <taxon>Bacteria</taxon>
        <taxon>Thermotogati</taxon>
        <taxon>Deinococcota</taxon>
        <taxon>Deinococci</taxon>
        <taxon>Deinococcales</taxon>
        <taxon>Deinococcaceae</taxon>
        <taxon>Deinococcus</taxon>
    </lineage>
</organism>
<dbReference type="EMBL" id="MSTI01000030">
    <property type="protein sequence ID" value="OLV19464.1"/>
    <property type="molecule type" value="Genomic_DNA"/>
</dbReference>
<reference evidence="1 2" key="1">
    <citation type="submission" date="2017-01" db="EMBL/GenBank/DDBJ databases">
        <title>Genome Analysis of Deinococcus marmoris KOPRI26562.</title>
        <authorList>
            <person name="Kim J.H."/>
            <person name="Oh H.-M."/>
        </authorList>
    </citation>
    <scope>NUCLEOTIDE SEQUENCE [LARGE SCALE GENOMIC DNA]</scope>
    <source>
        <strain evidence="1 2">KOPRI26562</strain>
    </source>
</reference>
<evidence type="ECO:0000313" key="2">
    <source>
        <dbReference type="Proteomes" id="UP000186607"/>
    </source>
</evidence>
<accession>A0A1U7P2S6</accession>
<sequence>MIANTLTERGTPNPFPERPKKWFVSDIDMALFARLSGWK</sequence>
<dbReference type="Proteomes" id="UP000186607">
    <property type="component" value="Unassembled WGS sequence"/>
</dbReference>
<proteinExistence type="predicted"/>
<gene>
    <name evidence="1" type="ORF">BOO71_0002665</name>
</gene>
<evidence type="ECO:0000313" key="1">
    <source>
        <dbReference type="EMBL" id="OLV19464.1"/>
    </source>
</evidence>